<dbReference type="Proteomes" id="UP001189429">
    <property type="component" value="Unassembled WGS sequence"/>
</dbReference>
<keyword evidence="3" id="KW-1185">Reference proteome</keyword>
<proteinExistence type="predicted"/>
<gene>
    <name evidence="2" type="ORF">PCOR1329_LOCUS85306</name>
</gene>
<sequence length="179" mass="18898">MVSMPGGWPHTAGLRGSCSAPPLLPRQRRRRSARGGNDRRQRRTTGGRPGGGQARAARARAVGRSRGRAENQPRATPRCGGQPLARPCRSKIAQHRWPTASAFAPSACDEYWALTVSPLPAAQEAAWLHAAPALAASQSLRARVVSGAGWRRLDAGPGGLSSTVFAGLGSQAARARSRR</sequence>
<name>A0ABN9YHN6_9DINO</name>
<accession>A0ABN9YHN6</accession>
<feature type="compositionally biased region" description="Basic residues" evidence="1">
    <location>
        <begin position="57"/>
        <end position="66"/>
    </location>
</feature>
<evidence type="ECO:0000313" key="2">
    <source>
        <dbReference type="EMBL" id="CAK0911437.1"/>
    </source>
</evidence>
<feature type="region of interest" description="Disordered" evidence="1">
    <location>
        <begin position="1"/>
        <end position="85"/>
    </location>
</feature>
<protein>
    <submittedName>
        <fullName evidence="2">Uncharacterized protein</fullName>
    </submittedName>
</protein>
<evidence type="ECO:0000313" key="3">
    <source>
        <dbReference type="Proteomes" id="UP001189429"/>
    </source>
</evidence>
<evidence type="ECO:0000256" key="1">
    <source>
        <dbReference type="SAM" id="MobiDB-lite"/>
    </source>
</evidence>
<comment type="caution">
    <text evidence="2">The sequence shown here is derived from an EMBL/GenBank/DDBJ whole genome shotgun (WGS) entry which is preliminary data.</text>
</comment>
<reference evidence="2" key="1">
    <citation type="submission" date="2023-10" db="EMBL/GenBank/DDBJ databases">
        <authorList>
            <person name="Chen Y."/>
            <person name="Shah S."/>
            <person name="Dougan E. K."/>
            <person name="Thang M."/>
            <person name="Chan C."/>
        </authorList>
    </citation>
    <scope>NUCLEOTIDE SEQUENCE [LARGE SCALE GENOMIC DNA]</scope>
</reference>
<organism evidence="2 3">
    <name type="scientific">Prorocentrum cordatum</name>
    <dbReference type="NCBI Taxonomy" id="2364126"/>
    <lineage>
        <taxon>Eukaryota</taxon>
        <taxon>Sar</taxon>
        <taxon>Alveolata</taxon>
        <taxon>Dinophyceae</taxon>
        <taxon>Prorocentrales</taxon>
        <taxon>Prorocentraceae</taxon>
        <taxon>Prorocentrum</taxon>
    </lineage>
</organism>
<dbReference type="EMBL" id="CAUYUJ010022577">
    <property type="protein sequence ID" value="CAK0911437.1"/>
    <property type="molecule type" value="Genomic_DNA"/>
</dbReference>